<evidence type="ECO:0000256" key="3">
    <source>
        <dbReference type="ARBA" id="ARBA00022737"/>
    </source>
</evidence>
<evidence type="ECO:0000313" key="8">
    <source>
        <dbReference type="EMBL" id="CAF4163105.1"/>
    </source>
</evidence>
<evidence type="ECO:0000313" key="9">
    <source>
        <dbReference type="Proteomes" id="UP000676336"/>
    </source>
</evidence>
<accession>A0A8S2RDZ0</accession>
<dbReference type="Gene3D" id="2.10.25.10">
    <property type="entry name" value="Laminin"/>
    <property type="match status" value="3"/>
</dbReference>
<dbReference type="CDD" id="cd00054">
    <property type="entry name" value="EGF_CA"/>
    <property type="match status" value="1"/>
</dbReference>
<evidence type="ECO:0000256" key="2">
    <source>
        <dbReference type="ARBA" id="ARBA00022729"/>
    </source>
</evidence>
<comment type="caution">
    <text evidence="8">The sequence shown here is derived from an EMBL/GenBank/DDBJ whole genome shotgun (WGS) entry which is preliminary data.</text>
</comment>
<dbReference type="SMART" id="SM00181">
    <property type="entry name" value="EGF"/>
    <property type="match status" value="3"/>
</dbReference>
<evidence type="ECO:0000256" key="1">
    <source>
        <dbReference type="ARBA" id="ARBA00022536"/>
    </source>
</evidence>
<dbReference type="PROSITE" id="PS50026">
    <property type="entry name" value="EGF_3"/>
    <property type="match status" value="2"/>
</dbReference>
<feature type="disulfide bond" evidence="6">
    <location>
        <begin position="103"/>
        <end position="112"/>
    </location>
</feature>
<dbReference type="InterPro" id="IPR013032">
    <property type="entry name" value="EGF-like_CS"/>
</dbReference>
<dbReference type="PROSITE" id="PS00022">
    <property type="entry name" value="EGF_1"/>
    <property type="match status" value="3"/>
</dbReference>
<dbReference type="Proteomes" id="UP000676336">
    <property type="component" value="Unassembled WGS sequence"/>
</dbReference>
<name>A0A8S2RDZ0_9BILA</name>
<dbReference type="SUPFAM" id="SSF57196">
    <property type="entry name" value="EGF/Laminin"/>
    <property type="match status" value="3"/>
</dbReference>
<gene>
    <name evidence="8" type="ORF">SMN809_LOCUS20271</name>
</gene>
<sequence>ASINCIQGTCVILANSTFLCLCPTGRSGRFCEIVDPCLITSGTIAPCRNGGTCIRLSTTSYLCVCPIGFTGAYCDIANPCSNMPCAANATCAALINGSAICLCPPGMTGSRCNQTVLSSFCASSPCL</sequence>
<dbReference type="InterPro" id="IPR051830">
    <property type="entry name" value="NOTCH_homolog"/>
</dbReference>
<feature type="domain" description="EGF-like" evidence="7">
    <location>
        <begin position="33"/>
        <end position="75"/>
    </location>
</feature>
<reference evidence="8" key="1">
    <citation type="submission" date="2021-02" db="EMBL/GenBank/DDBJ databases">
        <authorList>
            <person name="Nowell W R."/>
        </authorList>
    </citation>
    <scope>NUCLEOTIDE SEQUENCE</scope>
</reference>
<comment type="caution">
    <text evidence="6">Lacks conserved residue(s) required for the propagation of feature annotation.</text>
</comment>
<dbReference type="AlphaFoldDB" id="A0A8S2RDZ0"/>
<dbReference type="PANTHER" id="PTHR24033">
    <property type="entry name" value="EGF-LIKE DOMAIN-CONTAINING PROTEIN"/>
    <property type="match status" value="1"/>
</dbReference>
<keyword evidence="5" id="KW-0325">Glycoprotein</keyword>
<evidence type="ECO:0000256" key="5">
    <source>
        <dbReference type="ARBA" id="ARBA00023180"/>
    </source>
</evidence>
<dbReference type="EMBL" id="CAJOBI010012081">
    <property type="protein sequence ID" value="CAF4163105.1"/>
    <property type="molecule type" value="Genomic_DNA"/>
</dbReference>
<dbReference type="InterPro" id="IPR000742">
    <property type="entry name" value="EGF"/>
</dbReference>
<dbReference type="Pfam" id="PF00008">
    <property type="entry name" value="EGF"/>
    <property type="match status" value="1"/>
</dbReference>
<dbReference type="PROSITE" id="PS01186">
    <property type="entry name" value="EGF_2"/>
    <property type="match status" value="1"/>
</dbReference>
<protein>
    <recommendedName>
        <fullName evidence="7">EGF-like domain-containing protein</fullName>
    </recommendedName>
</protein>
<dbReference type="SMART" id="SM00179">
    <property type="entry name" value="EGF_CA"/>
    <property type="match status" value="2"/>
</dbReference>
<dbReference type="FunFam" id="2.10.25.10:FF:000012">
    <property type="entry name" value="Delta-like protein"/>
    <property type="match status" value="1"/>
</dbReference>
<dbReference type="PANTHER" id="PTHR24033:SF151">
    <property type="entry name" value="NOTCH 2"/>
    <property type="match status" value="1"/>
</dbReference>
<feature type="non-terminal residue" evidence="8">
    <location>
        <position position="127"/>
    </location>
</feature>
<dbReference type="Pfam" id="PF12661">
    <property type="entry name" value="hEGF"/>
    <property type="match status" value="2"/>
</dbReference>
<evidence type="ECO:0000259" key="7">
    <source>
        <dbReference type="PROSITE" id="PS50026"/>
    </source>
</evidence>
<feature type="domain" description="EGF-like" evidence="7">
    <location>
        <begin position="76"/>
        <end position="113"/>
    </location>
</feature>
<keyword evidence="1 6" id="KW-0245">EGF-like domain</keyword>
<keyword evidence="2" id="KW-0732">Signal</keyword>
<proteinExistence type="predicted"/>
<keyword evidence="3" id="KW-0677">Repeat</keyword>
<keyword evidence="4 6" id="KW-1015">Disulfide bond</keyword>
<dbReference type="GO" id="GO:0005509">
    <property type="term" value="F:calcium ion binding"/>
    <property type="evidence" value="ECO:0007669"/>
    <property type="project" value="InterPro"/>
</dbReference>
<organism evidence="8 9">
    <name type="scientific">Rotaria magnacalcarata</name>
    <dbReference type="NCBI Taxonomy" id="392030"/>
    <lineage>
        <taxon>Eukaryota</taxon>
        <taxon>Metazoa</taxon>
        <taxon>Spiralia</taxon>
        <taxon>Gnathifera</taxon>
        <taxon>Rotifera</taxon>
        <taxon>Eurotatoria</taxon>
        <taxon>Bdelloidea</taxon>
        <taxon>Philodinida</taxon>
        <taxon>Philodinidae</taxon>
        <taxon>Rotaria</taxon>
    </lineage>
</organism>
<feature type="disulfide bond" evidence="6">
    <location>
        <begin position="65"/>
        <end position="74"/>
    </location>
</feature>
<evidence type="ECO:0000256" key="6">
    <source>
        <dbReference type="PROSITE-ProRule" id="PRU00076"/>
    </source>
</evidence>
<dbReference type="InterPro" id="IPR001881">
    <property type="entry name" value="EGF-like_Ca-bd_dom"/>
</dbReference>
<evidence type="ECO:0000256" key="4">
    <source>
        <dbReference type="ARBA" id="ARBA00023157"/>
    </source>
</evidence>
<feature type="non-terminal residue" evidence="8">
    <location>
        <position position="1"/>
    </location>
</feature>